<reference evidence="1 2" key="1">
    <citation type="submission" date="2018-12" db="EMBL/GenBank/DDBJ databases">
        <authorList>
            <person name="Yang Y."/>
        </authorList>
    </citation>
    <scope>NUCLEOTIDE SEQUENCE [LARGE SCALE GENOMIC DNA]</scope>
    <source>
        <strain evidence="1 2">GSF71</strain>
    </source>
</reference>
<dbReference type="RefSeq" id="WP_127004906.1">
    <property type="nucleotide sequence ID" value="NZ_JBNPXW010000033.1"/>
</dbReference>
<proteinExistence type="predicted"/>
<keyword evidence="2" id="KW-1185">Reference proteome</keyword>
<dbReference type="OrthoDB" id="7860010at2"/>
<dbReference type="Proteomes" id="UP000280346">
    <property type="component" value="Unassembled WGS sequence"/>
</dbReference>
<evidence type="ECO:0000313" key="2">
    <source>
        <dbReference type="Proteomes" id="UP000280346"/>
    </source>
</evidence>
<organism evidence="1 2">
    <name type="scientific">Azospirillum doebereinerae</name>
    <dbReference type="NCBI Taxonomy" id="92933"/>
    <lineage>
        <taxon>Bacteria</taxon>
        <taxon>Pseudomonadati</taxon>
        <taxon>Pseudomonadota</taxon>
        <taxon>Alphaproteobacteria</taxon>
        <taxon>Rhodospirillales</taxon>
        <taxon>Azospirillaceae</taxon>
        <taxon>Azospirillum</taxon>
    </lineage>
</organism>
<dbReference type="EMBL" id="RZIJ01000047">
    <property type="protein sequence ID" value="RUQ61234.1"/>
    <property type="molecule type" value="Genomic_DNA"/>
</dbReference>
<name>A0A3S0X6P9_9PROT</name>
<evidence type="ECO:0000313" key="1">
    <source>
        <dbReference type="EMBL" id="RUQ61234.1"/>
    </source>
</evidence>
<gene>
    <name evidence="1" type="ORF">EJ913_29965</name>
</gene>
<protein>
    <submittedName>
        <fullName evidence="1">Uncharacterized protein</fullName>
    </submittedName>
</protein>
<sequence length="284" mass="31853">MAEPVCTHIVITLIVHDDCPGGMDGFAAIGRLPASDLGRIKAVASPTETQWIADIWGDCGHYDDHFLSDETVSEIFGKPVAELVSRGRQRLAEINDDAANWLAKRHPFVRPFLPTNQSGALAMNLRILKKLSKRAVPLLAHFRIGPDELFLAERRDNHLGVLLMDRSCWDRGRSPHADLIHEREIKRPARDGKGWVYMHPPVHPLKGTPMIGGMDGGEQPEWSEQTAWEALRGFVRWNDKPSTMTDAEWALAQRIARTTPVTDEEINAWMAEDEAATDLEELFA</sequence>
<comment type="caution">
    <text evidence="1">The sequence shown here is derived from an EMBL/GenBank/DDBJ whole genome shotgun (WGS) entry which is preliminary data.</text>
</comment>
<dbReference type="AlphaFoldDB" id="A0A3S0X6P9"/>
<accession>A0A3S0X6P9</accession>